<protein>
    <submittedName>
        <fullName evidence="1">Uncharacterized protein</fullName>
    </submittedName>
</protein>
<dbReference type="AlphaFoldDB" id="D3E2Y4"/>
<dbReference type="HOGENOM" id="CLU_1381421_0_0_2"/>
<evidence type="ECO:0000313" key="1">
    <source>
        <dbReference type="EMBL" id="ADC46895.1"/>
    </source>
</evidence>
<dbReference type="EMBL" id="CP001719">
    <property type="protein sequence ID" value="ADC46895.1"/>
    <property type="molecule type" value="Genomic_DNA"/>
</dbReference>
<proteinExistence type="predicted"/>
<reference evidence="1 2" key="1">
    <citation type="journal article" date="2010" name="PLoS ONE">
        <title>The genome sequence of the rumen methanogen Methanobrevibacter ruminantium reveals new possibilities for controlling ruminant methane emissions.</title>
        <authorList>
            <person name="Leahy S.C."/>
            <person name="Kelly W.J."/>
            <person name="Altermann E."/>
            <person name="Ronimus R.S."/>
            <person name="Yeoman C.J."/>
            <person name="Pacheco D.M."/>
            <person name="Li D."/>
            <person name="Kong Z."/>
            <person name="McTavish S."/>
            <person name="Sang C."/>
            <person name="Lambie S.C."/>
            <person name="Janssen P.H."/>
            <person name="Dey D."/>
            <person name="Attwood G.T."/>
        </authorList>
    </citation>
    <scope>NUCLEOTIDE SEQUENCE [LARGE SCALE GENOMIC DNA]</scope>
    <source>
        <strain evidence="2">ATCC 35063 / DSM 1093 / JCM 13430 / OCM 146 / M1</strain>
    </source>
</reference>
<evidence type="ECO:0000313" key="2">
    <source>
        <dbReference type="Proteomes" id="UP000008680"/>
    </source>
</evidence>
<dbReference type="PATRIC" id="fig|634498.28.peg.1043"/>
<name>D3E2Y4_METRM</name>
<keyword evidence="2" id="KW-1185">Reference proteome</keyword>
<dbReference type="Proteomes" id="UP000008680">
    <property type="component" value="Chromosome"/>
</dbReference>
<sequence length="197" mass="23232">MSKFKYCPMCAEPRADNSKYCSKCNFEFLTGKYVKVQEEEIKITEKVSQEEFVESNQLIQDTSLKINVLISRYLNYSLSNKFNENLPLSIIREYISSCLNSKVPSDFDDNYLQSLDALLNDEGYKNSINLFLQWIDENRSHLPGLVLNQYMIPHQNNVNRIEEILDLELEKNEDNDLFFDLLNKFLISEKEFIERLI</sequence>
<accession>D3E2Y4</accession>
<dbReference type="KEGG" id="mru:mru_1044"/>
<organism evidence="1 2">
    <name type="scientific">Methanobrevibacter ruminantium (strain ATCC 35063 / DSM 1093 / JCM 13430 / OCM 146 / M1)</name>
    <name type="common">Methanobacterium ruminantium</name>
    <dbReference type="NCBI Taxonomy" id="634498"/>
    <lineage>
        <taxon>Archaea</taxon>
        <taxon>Methanobacteriati</taxon>
        <taxon>Methanobacteriota</taxon>
        <taxon>Methanomada group</taxon>
        <taxon>Methanobacteria</taxon>
        <taxon>Methanobacteriales</taxon>
        <taxon>Methanobacteriaceae</taxon>
        <taxon>Methanobrevibacter</taxon>
    </lineage>
</organism>
<gene>
    <name evidence="1" type="ordered locus">mru_1044</name>
</gene>